<gene>
    <name evidence="2" type="ORF">SEA_STEVEFRENCH_70</name>
</gene>
<evidence type="ECO:0000313" key="3">
    <source>
        <dbReference type="Proteomes" id="UP000241128"/>
    </source>
</evidence>
<evidence type="ECO:0000256" key="1">
    <source>
        <dbReference type="SAM" id="MobiDB-lite"/>
    </source>
</evidence>
<protein>
    <submittedName>
        <fullName evidence="2">Uncharacterized protein</fullName>
    </submittedName>
</protein>
<feature type="region of interest" description="Disordered" evidence="1">
    <location>
        <begin position="1"/>
        <end position="50"/>
    </location>
</feature>
<feature type="compositionally biased region" description="Basic and acidic residues" evidence="1">
    <location>
        <begin position="14"/>
        <end position="34"/>
    </location>
</feature>
<sequence length="421" mass="46201">MSAKGWHPSRNRKLLHESAQQRREERRRLLAGEKQKKKPRKEKFPRGGWIQSKPLPIQAFGPNLKPGEVVLGWDGSVGGAGADPSESIRQYTISIRQGYLTRVSPDGSLTLSVLPYQGVLPHHTSQEVTNMSVVGLQKAIARLEEPLFAPSEHEEYATKIESIANSMKNFANYEMSATISVTHALMTEPLERNDITEGVAAGSIGLLATNGAPQSRMKIQKVNHSAVNKDFIYDMYPRAYGPAGDVPVFFCDVSTVGAKWQAMTNLAIWGMTRAQVYFDWPIASGYGENGTKVQGWARFRAKVDLEAQTYKVIGLCRPTFLDPEPPSAPIKVIDTLTLNIGEFPTGYLLTSEQLIRGYLAALDGVIDLGIGFDYDCKQCNVSYSALDPGSSDRALVATLGYCRTCLSESPASFPDAVPAPW</sequence>
<accession>A0A2K9VEH5</accession>
<name>A0A2K9VEH5_9CAUD</name>
<evidence type="ECO:0000313" key="2">
    <source>
        <dbReference type="EMBL" id="AUV60672.1"/>
    </source>
</evidence>
<reference evidence="2 3" key="1">
    <citation type="submission" date="2018-01" db="EMBL/GenBank/DDBJ databases">
        <authorList>
            <person name="Brammer T.X."/>
            <person name="Firkus N.C."/>
            <person name="Haglund K.L."/>
            <person name="Heubel C."/>
            <person name="Johnson K."/>
            <person name="Lowery J.D."/>
            <person name="Neidermyer S.M."/>
            <person name="Richards M.A."/>
            <person name="Urick M.N."/>
            <person name="Bonilla J.A."/>
            <person name="Klyczek K."/>
            <person name="Garlena R.A."/>
            <person name="Russell D.A."/>
            <person name="Pope W.H."/>
            <person name="Jacobs-Sera D."/>
            <person name="Hendrix R.W."/>
            <person name="Hatfull G.F."/>
        </authorList>
    </citation>
    <scope>NUCLEOTIDE SEQUENCE [LARGE SCALE GENOMIC DNA]</scope>
</reference>
<keyword evidence="3" id="KW-1185">Reference proteome</keyword>
<dbReference type="EMBL" id="MG770214">
    <property type="protein sequence ID" value="AUV60672.1"/>
    <property type="molecule type" value="Genomic_DNA"/>
</dbReference>
<dbReference type="Proteomes" id="UP000241128">
    <property type="component" value="Segment"/>
</dbReference>
<organism evidence="2 3">
    <name type="scientific">Gordonia phage SteveFrench</name>
    <dbReference type="NCBI Taxonomy" id="2079281"/>
    <lineage>
        <taxon>Viruses</taxon>
        <taxon>Duplodnaviria</taxon>
        <taxon>Heunggongvirae</taxon>
        <taxon>Uroviricota</taxon>
        <taxon>Caudoviricetes</taxon>
        <taxon>Montyvirus</taxon>
        <taxon>Montyvirus stevefrench</taxon>
    </lineage>
</organism>
<proteinExistence type="predicted"/>